<evidence type="ECO:0000259" key="8">
    <source>
        <dbReference type="PROSITE" id="PS50112"/>
    </source>
</evidence>
<feature type="transmembrane region" description="Helical" evidence="6">
    <location>
        <begin position="187"/>
        <end position="210"/>
    </location>
</feature>
<dbReference type="OrthoDB" id="9760839at2"/>
<name>A0A2W7S3X0_9BACT</name>
<dbReference type="GO" id="GO:0000160">
    <property type="term" value="P:phosphorelay signal transduction system"/>
    <property type="evidence" value="ECO:0007669"/>
    <property type="project" value="UniProtKB-KW"/>
</dbReference>
<dbReference type="RefSeq" id="WP_111293253.1">
    <property type="nucleotide sequence ID" value="NZ_QKZV01000001.1"/>
</dbReference>
<keyword evidence="6" id="KW-0472">Membrane</keyword>
<evidence type="ECO:0000256" key="4">
    <source>
        <dbReference type="ARBA" id="ARBA00022777"/>
    </source>
</evidence>
<evidence type="ECO:0000256" key="5">
    <source>
        <dbReference type="ARBA" id="ARBA00023012"/>
    </source>
</evidence>
<dbReference type="Gene3D" id="3.30.565.10">
    <property type="entry name" value="Histidine kinase-like ATPase, C-terminal domain"/>
    <property type="match status" value="1"/>
</dbReference>
<dbReference type="PROSITE" id="PS50109">
    <property type="entry name" value="HIS_KIN"/>
    <property type="match status" value="1"/>
</dbReference>
<dbReference type="NCBIfam" id="TIGR00229">
    <property type="entry name" value="sensory_box"/>
    <property type="match status" value="1"/>
</dbReference>
<dbReference type="PANTHER" id="PTHR24421">
    <property type="entry name" value="NITRATE/NITRITE SENSOR PROTEIN NARX-RELATED"/>
    <property type="match status" value="1"/>
</dbReference>
<keyword evidence="10" id="KW-1185">Reference proteome</keyword>
<dbReference type="SUPFAM" id="SSF55785">
    <property type="entry name" value="PYP-like sensor domain (PAS domain)"/>
    <property type="match status" value="1"/>
</dbReference>
<dbReference type="PANTHER" id="PTHR24421:SF10">
    <property type="entry name" value="NITRATE_NITRITE SENSOR PROTEIN NARQ"/>
    <property type="match status" value="1"/>
</dbReference>
<evidence type="ECO:0000259" key="7">
    <source>
        <dbReference type="PROSITE" id="PS50109"/>
    </source>
</evidence>
<gene>
    <name evidence="9" type="ORF">LX80_00289</name>
</gene>
<protein>
    <recommendedName>
        <fullName evidence="2">histidine kinase</fullName>
        <ecNumber evidence="2">2.7.13.3</ecNumber>
    </recommendedName>
</protein>
<dbReference type="EC" id="2.7.13.3" evidence="2"/>
<comment type="caution">
    <text evidence="9">The sequence shown here is derived from an EMBL/GenBank/DDBJ whole genome shotgun (WGS) entry which is preliminary data.</text>
</comment>
<dbReference type="Gene3D" id="3.30.450.20">
    <property type="entry name" value="PAS domain"/>
    <property type="match status" value="1"/>
</dbReference>
<dbReference type="Pfam" id="PF13426">
    <property type="entry name" value="PAS_9"/>
    <property type="match status" value="1"/>
</dbReference>
<comment type="catalytic activity">
    <reaction evidence="1">
        <text>ATP + protein L-histidine = ADP + protein N-phospho-L-histidine.</text>
        <dbReference type="EC" id="2.7.13.3"/>
    </reaction>
</comment>
<evidence type="ECO:0000256" key="6">
    <source>
        <dbReference type="SAM" id="Phobius"/>
    </source>
</evidence>
<evidence type="ECO:0000313" key="9">
    <source>
        <dbReference type="EMBL" id="PZX65796.1"/>
    </source>
</evidence>
<evidence type="ECO:0000313" key="10">
    <source>
        <dbReference type="Proteomes" id="UP000249720"/>
    </source>
</evidence>
<dbReference type="InterPro" id="IPR000014">
    <property type="entry name" value="PAS"/>
</dbReference>
<reference evidence="9 10" key="1">
    <citation type="submission" date="2018-06" db="EMBL/GenBank/DDBJ databases">
        <title>Genomic Encyclopedia of Archaeal and Bacterial Type Strains, Phase II (KMG-II): from individual species to whole genera.</title>
        <authorList>
            <person name="Goeker M."/>
        </authorList>
    </citation>
    <scope>NUCLEOTIDE SEQUENCE [LARGE SCALE GENOMIC DNA]</scope>
    <source>
        <strain evidence="9 10">DSM 23241</strain>
    </source>
</reference>
<keyword evidence="6" id="KW-1133">Transmembrane helix</keyword>
<dbReference type="CDD" id="cd16917">
    <property type="entry name" value="HATPase_UhpB-NarQ-NarX-like"/>
    <property type="match status" value="1"/>
</dbReference>
<sequence length="554" mass="64754">MKFRSKLTVPTLVFFSIIIITIIISFFLHINNNYQLKNEEKNVSSEILIKISLLKEILININNSNNNYSFFKNIKVEKKYFNPILEFQKINLEKTDSLLKIFTITELDSFERNNYNKINYYKIKYNVIRNDILRNIFNNKKNSPLFNINLDNKCEFYFKRIVNYIDQLIIYENEKLNRALLVIRDSFSIYFDIYIIILIIILIILGFLFYRIILNLEAALSEAEINEIKYKNLFSFSPVPKIIYNLKSFKILKCNQAALNLFGYSESEMYQMKILDLVQEEVQNTAINILIDLNLNKNLNNSARIKLQTKDGKKLLVECNSMYIRFANIDARIVSIVDLTDLYEFDNKLSKAIFETQEKERFEIGAELHDNANQLLTAALIDLSSIVKYEQVSKINSVKNHITEVIKINRNLSHKLALPLLNRDNFYEQILNLISSYNQLYKIKFVYSLSENYYLSDLLITHLYRIIQEQLVNIKKYSKATTVEISLHNEEGFLILFTSDNGIGFELDKIKNGIGLLNMQKRVSLFLGELNINTAPDKGCAIEIKIPSESKPSN</sequence>
<dbReference type="CDD" id="cd00130">
    <property type="entry name" value="PAS"/>
    <property type="match status" value="1"/>
</dbReference>
<dbReference type="Proteomes" id="UP000249720">
    <property type="component" value="Unassembled WGS sequence"/>
</dbReference>
<dbReference type="AlphaFoldDB" id="A0A2W7S3X0"/>
<dbReference type="InterPro" id="IPR003594">
    <property type="entry name" value="HATPase_dom"/>
</dbReference>
<keyword evidence="4" id="KW-0418">Kinase</keyword>
<dbReference type="InterPro" id="IPR035965">
    <property type="entry name" value="PAS-like_dom_sf"/>
</dbReference>
<evidence type="ECO:0000256" key="3">
    <source>
        <dbReference type="ARBA" id="ARBA00022679"/>
    </source>
</evidence>
<keyword evidence="3" id="KW-0808">Transferase</keyword>
<dbReference type="InterPro" id="IPR005467">
    <property type="entry name" value="His_kinase_dom"/>
</dbReference>
<dbReference type="GO" id="GO:0004673">
    <property type="term" value="F:protein histidine kinase activity"/>
    <property type="evidence" value="ECO:0007669"/>
    <property type="project" value="UniProtKB-EC"/>
</dbReference>
<feature type="domain" description="Histidine kinase" evidence="7">
    <location>
        <begin position="390"/>
        <end position="550"/>
    </location>
</feature>
<keyword evidence="5" id="KW-0902">Two-component regulatory system</keyword>
<dbReference type="EMBL" id="QKZV01000001">
    <property type="protein sequence ID" value="PZX65796.1"/>
    <property type="molecule type" value="Genomic_DNA"/>
</dbReference>
<accession>A0A2W7S3X0</accession>
<organism evidence="9 10">
    <name type="scientific">Hydrotalea sandarakina</name>
    <dbReference type="NCBI Taxonomy" id="1004304"/>
    <lineage>
        <taxon>Bacteria</taxon>
        <taxon>Pseudomonadati</taxon>
        <taxon>Bacteroidota</taxon>
        <taxon>Chitinophagia</taxon>
        <taxon>Chitinophagales</taxon>
        <taxon>Chitinophagaceae</taxon>
        <taxon>Hydrotalea</taxon>
    </lineage>
</organism>
<dbReference type="InterPro" id="IPR050482">
    <property type="entry name" value="Sensor_HK_TwoCompSys"/>
</dbReference>
<dbReference type="InterPro" id="IPR036890">
    <property type="entry name" value="HATPase_C_sf"/>
</dbReference>
<dbReference type="Pfam" id="PF02518">
    <property type="entry name" value="HATPase_c"/>
    <property type="match status" value="1"/>
</dbReference>
<feature type="transmembrane region" description="Helical" evidence="6">
    <location>
        <begin position="12"/>
        <end position="31"/>
    </location>
</feature>
<dbReference type="SMART" id="SM00091">
    <property type="entry name" value="PAS"/>
    <property type="match status" value="1"/>
</dbReference>
<proteinExistence type="predicted"/>
<dbReference type="SUPFAM" id="SSF55874">
    <property type="entry name" value="ATPase domain of HSP90 chaperone/DNA topoisomerase II/histidine kinase"/>
    <property type="match status" value="1"/>
</dbReference>
<evidence type="ECO:0000256" key="2">
    <source>
        <dbReference type="ARBA" id="ARBA00012438"/>
    </source>
</evidence>
<evidence type="ECO:0000256" key="1">
    <source>
        <dbReference type="ARBA" id="ARBA00000085"/>
    </source>
</evidence>
<dbReference type="PROSITE" id="PS50112">
    <property type="entry name" value="PAS"/>
    <property type="match status" value="1"/>
</dbReference>
<feature type="domain" description="PAS" evidence="8">
    <location>
        <begin position="226"/>
        <end position="302"/>
    </location>
</feature>
<keyword evidence="6" id="KW-0812">Transmembrane</keyword>